<accession>A0A232ELT9</accession>
<dbReference type="InterPro" id="IPR003604">
    <property type="entry name" value="Matrin/U1-like-C_Znf_C2H2"/>
</dbReference>
<feature type="compositionally biased region" description="Pro residues" evidence="1">
    <location>
        <begin position="22"/>
        <end position="33"/>
    </location>
</feature>
<dbReference type="AlphaFoldDB" id="A0A232ELT9"/>
<dbReference type="SMART" id="SM00451">
    <property type="entry name" value="ZnF_U1"/>
    <property type="match status" value="4"/>
</dbReference>
<evidence type="ECO:0000256" key="1">
    <source>
        <dbReference type="SAM" id="MobiDB-lite"/>
    </source>
</evidence>
<reference evidence="3 4" key="1">
    <citation type="journal article" date="2017" name="Curr. Biol.">
        <title>The Evolution of Venom by Co-option of Single-Copy Genes.</title>
        <authorList>
            <person name="Martinson E.O."/>
            <person name="Mrinalini"/>
            <person name="Kelkar Y.D."/>
            <person name="Chang C.H."/>
            <person name="Werren J.H."/>
        </authorList>
    </citation>
    <scope>NUCLEOTIDE SEQUENCE [LARGE SCALE GENOMIC DNA]</scope>
    <source>
        <strain evidence="3 4">Alberta</strain>
        <tissue evidence="3">Whole body</tissue>
    </source>
</reference>
<dbReference type="PANTHER" id="PTHR46786:SF1">
    <property type="entry name" value="ZINC FINGER MATRIN-TYPE PROTEIN 3"/>
    <property type="match status" value="1"/>
</dbReference>
<feature type="compositionally biased region" description="Basic and acidic residues" evidence="1">
    <location>
        <begin position="1"/>
        <end position="12"/>
    </location>
</feature>
<dbReference type="Pfam" id="PF12874">
    <property type="entry name" value="zf-met"/>
    <property type="match status" value="4"/>
</dbReference>
<dbReference type="GO" id="GO:0003676">
    <property type="term" value="F:nucleic acid binding"/>
    <property type="evidence" value="ECO:0007669"/>
    <property type="project" value="InterPro"/>
</dbReference>
<dbReference type="STRING" id="543379.A0A232ELT9"/>
<feature type="region of interest" description="Disordered" evidence="1">
    <location>
        <begin position="398"/>
        <end position="425"/>
    </location>
</feature>
<evidence type="ECO:0000313" key="4">
    <source>
        <dbReference type="Proteomes" id="UP000215335"/>
    </source>
</evidence>
<dbReference type="InterPro" id="IPR036236">
    <property type="entry name" value="Znf_C2H2_sf"/>
</dbReference>
<dbReference type="SUPFAM" id="SSF57667">
    <property type="entry name" value="beta-beta-alpha zinc fingers"/>
    <property type="match status" value="4"/>
</dbReference>
<dbReference type="SMART" id="SM00355">
    <property type="entry name" value="ZnF_C2H2"/>
    <property type="match status" value="4"/>
</dbReference>
<name>A0A232ELT9_9HYME</name>
<organism evidence="3 4">
    <name type="scientific">Trichomalopsis sarcophagae</name>
    <dbReference type="NCBI Taxonomy" id="543379"/>
    <lineage>
        <taxon>Eukaryota</taxon>
        <taxon>Metazoa</taxon>
        <taxon>Ecdysozoa</taxon>
        <taxon>Arthropoda</taxon>
        <taxon>Hexapoda</taxon>
        <taxon>Insecta</taxon>
        <taxon>Pterygota</taxon>
        <taxon>Neoptera</taxon>
        <taxon>Endopterygota</taxon>
        <taxon>Hymenoptera</taxon>
        <taxon>Apocrita</taxon>
        <taxon>Proctotrupomorpha</taxon>
        <taxon>Chalcidoidea</taxon>
        <taxon>Pteromalidae</taxon>
        <taxon>Pteromalinae</taxon>
        <taxon>Trichomalopsis</taxon>
    </lineage>
</organism>
<dbReference type="Proteomes" id="UP000215335">
    <property type="component" value="Unassembled WGS sequence"/>
</dbReference>
<dbReference type="Gene3D" id="3.30.160.60">
    <property type="entry name" value="Classic Zinc Finger"/>
    <property type="match status" value="4"/>
</dbReference>
<dbReference type="PANTHER" id="PTHR46786">
    <property type="entry name" value="ZINC FINGER MATRIN-TYPE PROTEIN 3"/>
    <property type="match status" value="1"/>
</dbReference>
<feature type="region of interest" description="Disordered" evidence="1">
    <location>
        <begin position="1"/>
        <end position="50"/>
    </location>
</feature>
<dbReference type="InterPro" id="IPR013087">
    <property type="entry name" value="Znf_C2H2_type"/>
</dbReference>
<keyword evidence="4" id="KW-1185">Reference proteome</keyword>
<gene>
    <name evidence="3" type="ORF">TSAR_002750</name>
</gene>
<evidence type="ECO:0000313" key="3">
    <source>
        <dbReference type="EMBL" id="OXU19288.1"/>
    </source>
</evidence>
<feature type="domain" description="C2H2-type" evidence="2">
    <location>
        <begin position="381"/>
        <end position="403"/>
    </location>
</feature>
<evidence type="ECO:0000259" key="2">
    <source>
        <dbReference type="PROSITE" id="PS00028"/>
    </source>
</evidence>
<dbReference type="PROSITE" id="PS00028">
    <property type="entry name" value="ZINC_FINGER_C2H2_1"/>
    <property type="match status" value="1"/>
</dbReference>
<proteinExistence type="predicted"/>
<comment type="caution">
    <text evidence="3">The sequence shown here is derived from an EMBL/GenBank/DDBJ whole genome shotgun (WGS) entry which is preliminary data.</text>
</comment>
<sequence>MSKSTLLDKIKNPDVPGFEEVLPPPPPPPPPPIISENAPEVVDNNSSNPPFPNVPPASYYMTAQAHIQATANQPWWLPTEVDTSEVYTQWYESAYKAALQSAQEKDSIGKNKVKYYKRKAEVIDPKVDAEKVANAQKELSVLMKPLKCDLCNAVMNSTLQARLHYQGKPHQKKVSMFLNQSAKKAKTEDGQVSSTTSSDWNTYCEICKIWFTSQTDASQHYAGKKHLKAAFGTKVKSPKKTQPKVQIDPTGRYGIGMAFQPEIAVAQPPLPPENPPIMVPVIPAVAPLPPVPQYSQPAVPFPAPLRCDLCGISANRQDQLDTHKRGTKHMKMLKLHGLPLTGTEMLLHCVNVNVLMLLETTPAVKTIDYSIYRTPSGQYYCAPCNISLNSEISFGQHMESKKHKNQVNPKQPAPSSPVAKKAKKK</sequence>
<dbReference type="OrthoDB" id="434647at2759"/>
<dbReference type="GO" id="GO:0008270">
    <property type="term" value="F:zinc ion binding"/>
    <property type="evidence" value="ECO:0007669"/>
    <property type="project" value="InterPro"/>
</dbReference>
<dbReference type="EMBL" id="NNAY01003517">
    <property type="protein sequence ID" value="OXU19288.1"/>
    <property type="molecule type" value="Genomic_DNA"/>
</dbReference>
<protein>
    <recommendedName>
        <fullName evidence="2">C2H2-type domain-containing protein</fullName>
    </recommendedName>
</protein>
<dbReference type="InterPro" id="IPR052644">
    <property type="entry name" value="ZMAT3"/>
</dbReference>